<keyword evidence="4" id="KW-0963">Cytoplasm</keyword>
<sequence>MSAYYYSLIFMKSTLLAIDTSTDACSVALLHNGTIHSDHQLLPREHTQNILPMVESLLAKQGVAVSQLDGLVVGAGPGSFTGLRIAFGVVQGLAFAINKPVAAVSTLTALAIRTRMLSAHDSGELIATVDARMNELYWAKYRYSETAFELLSEPSVSKPTDVNIENIQAMSGTGLVYRDQFSAAVDDVEFFPEERPRAEDMLTFIQEFPEQVLWQSADQVEPLYVRNDVAKKKADQKK</sequence>
<dbReference type="Gene3D" id="3.30.420.40">
    <property type="match status" value="2"/>
</dbReference>
<evidence type="ECO:0000256" key="3">
    <source>
        <dbReference type="ARBA" id="ARBA00019012"/>
    </source>
</evidence>
<keyword evidence="5" id="KW-0819">tRNA processing</keyword>
<dbReference type="Proteomes" id="UP001161389">
    <property type="component" value="Unassembled WGS sequence"/>
</dbReference>
<dbReference type="PANTHER" id="PTHR11735">
    <property type="entry name" value="TRNA N6-ADENOSINE THREONYLCARBAMOYLTRANSFERASE"/>
    <property type="match status" value="1"/>
</dbReference>
<dbReference type="SUPFAM" id="SSF53067">
    <property type="entry name" value="Actin-like ATPase domain"/>
    <property type="match status" value="2"/>
</dbReference>
<proteinExistence type="inferred from homology"/>
<evidence type="ECO:0000256" key="1">
    <source>
        <dbReference type="ARBA" id="ARBA00004496"/>
    </source>
</evidence>
<evidence type="ECO:0000256" key="2">
    <source>
        <dbReference type="ARBA" id="ARBA00010493"/>
    </source>
</evidence>
<dbReference type="NCBIfam" id="TIGR03725">
    <property type="entry name" value="T6A_YeaZ"/>
    <property type="match status" value="1"/>
</dbReference>
<dbReference type="InterPro" id="IPR043129">
    <property type="entry name" value="ATPase_NBD"/>
</dbReference>
<feature type="domain" description="Gcp-like" evidence="7">
    <location>
        <begin position="43"/>
        <end position="163"/>
    </location>
</feature>
<dbReference type="GO" id="GO:0005829">
    <property type="term" value="C:cytosol"/>
    <property type="evidence" value="ECO:0007669"/>
    <property type="project" value="TreeGrafter"/>
</dbReference>
<dbReference type="CDD" id="cd24032">
    <property type="entry name" value="ASKHA_NBD_TsaB"/>
    <property type="match status" value="1"/>
</dbReference>
<accession>A0AA37SAQ0</accession>
<comment type="similarity">
    <text evidence="2">Belongs to the KAE1 / TsaD family. TsaB subfamily.</text>
</comment>
<protein>
    <recommendedName>
        <fullName evidence="3">tRNA threonylcarbamoyladenosine biosynthesis protein TsaB</fullName>
    </recommendedName>
    <alternativeName>
        <fullName evidence="6">t(6)A37 threonylcarbamoyladenosine biosynthesis protein TsaB</fullName>
    </alternativeName>
</protein>
<dbReference type="InterPro" id="IPR022496">
    <property type="entry name" value="T6A_TsaB"/>
</dbReference>
<evidence type="ECO:0000259" key="7">
    <source>
        <dbReference type="Pfam" id="PF00814"/>
    </source>
</evidence>
<name>A0AA37SAQ0_9GAMM</name>
<evidence type="ECO:0000256" key="5">
    <source>
        <dbReference type="ARBA" id="ARBA00022694"/>
    </source>
</evidence>
<evidence type="ECO:0000313" key="9">
    <source>
        <dbReference type="Proteomes" id="UP001161389"/>
    </source>
</evidence>
<dbReference type="PANTHER" id="PTHR11735:SF11">
    <property type="entry name" value="TRNA THREONYLCARBAMOYLADENOSINE BIOSYNTHESIS PROTEIN TSAB"/>
    <property type="match status" value="1"/>
</dbReference>
<dbReference type="InterPro" id="IPR000905">
    <property type="entry name" value="Gcp-like_dom"/>
</dbReference>
<dbReference type="GO" id="GO:0002949">
    <property type="term" value="P:tRNA threonylcarbamoyladenosine modification"/>
    <property type="evidence" value="ECO:0007669"/>
    <property type="project" value="InterPro"/>
</dbReference>
<dbReference type="AlphaFoldDB" id="A0AA37SAQ0"/>
<dbReference type="EMBL" id="BSNM01000011">
    <property type="protein sequence ID" value="GLQ31191.1"/>
    <property type="molecule type" value="Genomic_DNA"/>
</dbReference>
<gene>
    <name evidence="8" type="ORF">GCM10007876_16700</name>
</gene>
<evidence type="ECO:0000313" key="8">
    <source>
        <dbReference type="EMBL" id="GLQ31191.1"/>
    </source>
</evidence>
<dbReference type="FunFam" id="3.30.420.40:FF:000097">
    <property type="entry name" value="tRNA threonylcarbamoyladenosine biosynthesis protein TsaB"/>
    <property type="match status" value="1"/>
</dbReference>
<dbReference type="Pfam" id="PF00814">
    <property type="entry name" value="TsaD"/>
    <property type="match status" value="1"/>
</dbReference>
<dbReference type="RefSeq" id="WP_284380698.1">
    <property type="nucleotide sequence ID" value="NZ_BSNM01000011.1"/>
</dbReference>
<keyword evidence="9" id="KW-1185">Reference proteome</keyword>
<reference evidence="8" key="2">
    <citation type="submission" date="2023-01" db="EMBL/GenBank/DDBJ databases">
        <title>Draft genome sequence of Litoribrevibacter albus strain NBRC 110071.</title>
        <authorList>
            <person name="Sun Q."/>
            <person name="Mori K."/>
        </authorList>
    </citation>
    <scope>NUCLEOTIDE SEQUENCE</scope>
    <source>
        <strain evidence="8">NBRC 110071</strain>
    </source>
</reference>
<comment type="caution">
    <text evidence="8">The sequence shown here is derived from an EMBL/GenBank/DDBJ whole genome shotgun (WGS) entry which is preliminary data.</text>
</comment>
<evidence type="ECO:0000256" key="6">
    <source>
        <dbReference type="ARBA" id="ARBA00032446"/>
    </source>
</evidence>
<evidence type="ECO:0000256" key="4">
    <source>
        <dbReference type="ARBA" id="ARBA00022490"/>
    </source>
</evidence>
<comment type="subcellular location">
    <subcellularLocation>
        <location evidence="1">Cytoplasm</location>
    </subcellularLocation>
</comment>
<reference evidence="8" key="1">
    <citation type="journal article" date="2014" name="Int. J. Syst. Evol. Microbiol.">
        <title>Complete genome sequence of Corynebacterium casei LMG S-19264T (=DSM 44701T), isolated from a smear-ripened cheese.</title>
        <authorList>
            <consortium name="US DOE Joint Genome Institute (JGI-PGF)"/>
            <person name="Walter F."/>
            <person name="Albersmeier A."/>
            <person name="Kalinowski J."/>
            <person name="Ruckert C."/>
        </authorList>
    </citation>
    <scope>NUCLEOTIDE SEQUENCE</scope>
    <source>
        <strain evidence="8">NBRC 110071</strain>
    </source>
</reference>
<organism evidence="8 9">
    <name type="scientific">Litoribrevibacter albus</name>
    <dbReference type="NCBI Taxonomy" id="1473156"/>
    <lineage>
        <taxon>Bacteria</taxon>
        <taxon>Pseudomonadati</taxon>
        <taxon>Pseudomonadota</taxon>
        <taxon>Gammaproteobacteria</taxon>
        <taxon>Oceanospirillales</taxon>
        <taxon>Oceanospirillaceae</taxon>
        <taxon>Litoribrevibacter</taxon>
    </lineage>
</organism>